<protein>
    <submittedName>
        <fullName evidence="1">Uncharacterized protein</fullName>
    </submittedName>
</protein>
<sequence length="75" mass="8070">MKPEDVPAEYVDTLADILDDDAHEGCGADGTPCPGNVLPYYQNVARVALAEILPQHEKQIRALVRAETTAVHDAA</sequence>
<organism evidence="1 2">
    <name type="scientific">Actinomadura gamaensis</name>
    <dbReference type="NCBI Taxonomy" id="1763541"/>
    <lineage>
        <taxon>Bacteria</taxon>
        <taxon>Bacillati</taxon>
        <taxon>Actinomycetota</taxon>
        <taxon>Actinomycetes</taxon>
        <taxon>Streptosporangiales</taxon>
        <taxon>Thermomonosporaceae</taxon>
        <taxon>Actinomadura</taxon>
    </lineage>
</organism>
<evidence type="ECO:0000313" key="1">
    <source>
        <dbReference type="EMBL" id="MFC4910906.1"/>
    </source>
</evidence>
<proteinExistence type="predicted"/>
<comment type="caution">
    <text evidence="1">The sequence shown here is derived from an EMBL/GenBank/DDBJ whole genome shotgun (WGS) entry which is preliminary data.</text>
</comment>
<keyword evidence="2" id="KW-1185">Reference proteome</keyword>
<dbReference type="RefSeq" id="WP_378259559.1">
    <property type="nucleotide sequence ID" value="NZ_JBHSIT010000008.1"/>
</dbReference>
<accession>A0ABV9U3E5</accession>
<evidence type="ECO:0000313" key="2">
    <source>
        <dbReference type="Proteomes" id="UP001595872"/>
    </source>
</evidence>
<dbReference type="Proteomes" id="UP001595872">
    <property type="component" value="Unassembled WGS sequence"/>
</dbReference>
<gene>
    <name evidence="1" type="ORF">ACFPCY_26585</name>
</gene>
<name>A0ABV9U3E5_9ACTN</name>
<reference evidence="2" key="1">
    <citation type="journal article" date="2019" name="Int. J. Syst. Evol. Microbiol.">
        <title>The Global Catalogue of Microorganisms (GCM) 10K type strain sequencing project: providing services to taxonomists for standard genome sequencing and annotation.</title>
        <authorList>
            <consortium name="The Broad Institute Genomics Platform"/>
            <consortium name="The Broad Institute Genome Sequencing Center for Infectious Disease"/>
            <person name="Wu L."/>
            <person name="Ma J."/>
        </authorList>
    </citation>
    <scope>NUCLEOTIDE SEQUENCE [LARGE SCALE GENOMIC DNA]</scope>
    <source>
        <strain evidence="2">KLKA75</strain>
    </source>
</reference>
<dbReference type="EMBL" id="JBHSIT010000008">
    <property type="protein sequence ID" value="MFC4910906.1"/>
    <property type="molecule type" value="Genomic_DNA"/>
</dbReference>